<comment type="caution">
    <text evidence="8">The sequence shown here is derived from an EMBL/GenBank/DDBJ whole genome shotgun (WGS) entry which is preliminary data.</text>
</comment>
<dbReference type="Pfam" id="PF00589">
    <property type="entry name" value="Phage_integrase"/>
    <property type="match status" value="1"/>
</dbReference>
<dbReference type="AlphaFoldDB" id="A0A969WE21"/>
<reference evidence="8" key="1">
    <citation type="submission" date="2020-03" db="EMBL/GenBank/DDBJ databases">
        <title>Solimonas marina sp. nov., isolated from deep seawater of the Pacific Ocean.</title>
        <authorList>
            <person name="Liu X."/>
            <person name="Lai Q."/>
            <person name="Sun F."/>
            <person name="Gai Y."/>
            <person name="Li G."/>
            <person name="Shao Z."/>
        </authorList>
    </citation>
    <scope>NUCLEOTIDE SEQUENCE</scope>
    <source>
        <strain evidence="8">C16B3</strain>
    </source>
</reference>
<dbReference type="Gene3D" id="1.10.150.130">
    <property type="match status" value="1"/>
</dbReference>
<dbReference type="InterPro" id="IPR013762">
    <property type="entry name" value="Integrase-like_cat_sf"/>
</dbReference>
<organism evidence="8 9">
    <name type="scientific">Solimonas marina</name>
    <dbReference type="NCBI Taxonomy" id="2714601"/>
    <lineage>
        <taxon>Bacteria</taxon>
        <taxon>Pseudomonadati</taxon>
        <taxon>Pseudomonadota</taxon>
        <taxon>Gammaproteobacteria</taxon>
        <taxon>Nevskiales</taxon>
        <taxon>Nevskiaceae</taxon>
        <taxon>Solimonas</taxon>
    </lineage>
</organism>
<gene>
    <name evidence="8" type="ORF">G7Y82_12140</name>
</gene>
<dbReference type="InterPro" id="IPR053876">
    <property type="entry name" value="Phage_int_M"/>
</dbReference>
<evidence type="ECO:0000313" key="9">
    <source>
        <dbReference type="Proteomes" id="UP000653472"/>
    </source>
</evidence>
<dbReference type="Gene3D" id="3.30.160.390">
    <property type="entry name" value="Integrase, DNA-binding domain"/>
    <property type="match status" value="1"/>
</dbReference>
<dbReference type="Proteomes" id="UP000653472">
    <property type="component" value="Unassembled WGS sequence"/>
</dbReference>
<dbReference type="InterPro" id="IPR050808">
    <property type="entry name" value="Phage_Integrase"/>
</dbReference>
<feature type="domain" description="Tyr recombinase" evidence="6">
    <location>
        <begin position="202"/>
        <end position="390"/>
    </location>
</feature>
<dbReference type="PANTHER" id="PTHR30629:SF2">
    <property type="entry name" value="PROPHAGE INTEGRASE INTS-RELATED"/>
    <property type="match status" value="1"/>
</dbReference>
<dbReference type="Pfam" id="PF13356">
    <property type="entry name" value="Arm-DNA-bind_3"/>
    <property type="match status" value="1"/>
</dbReference>
<dbReference type="GO" id="GO:0006310">
    <property type="term" value="P:DNA recombination"/>
    <property type="evidence" value="ECO:0007669"/>
    <property type="project" value="UniProtKB-KW"/>
</dbReference>
<dbReference type="PROSITE" id="PS51898">
    <property type="entry name" value="TYR_RECOMBINASE"/>
    <property type="match status" value="1"/>
</dbReference>
<accession>A0A969WE21</accession>
<dbReference type="Pfam" id="PF22022">
    <property type="entry name" value="Phage_int_M"/>
    <property type="match status" value="1"/>
</dbReference>
<evidence type="ECO:0000259" key="6">
    <source>
        <dbReference type="PROSITE" id="PS51898"/>
    </source>
</evidence>
<dbReference type="RefSeq" id="WP_168148396.1">
    <property type="nucleotide sequence ID" value="NZ_JAAVXB010000006.1"/>
</dbReference>
<keyword evidence="3 5" id="KW-0238">DNA-binding</keyword>
<name>A0A969WE21_9GAMM</name>
<keyword evidence="9" id="KW-1185">Reference proteome</keyword>
<comment type="similarity">
    <text evidence="1">Belongs to the 'phage' integrase family.</text>
</comment>
<dbReference type="GO" id="GO:0015074">
    <property type="term" value="P:DNA integration"/>
    <property type="evidence" value="ECO:0007669"/>
    <property type="project" value="UniProtKB-KW"/>
</dbReference>
<dbReference type="InterPro" id="IPR044068">
    <property type="entry name" value="CB"/>
</dbReference>
<keyword evidence="4" id="KW-0233">DNA recombination</keyword>
<dbReference type="EMBL" id="JAAVXB010000006">
    <property type="protein sequence ID" value="NKF23070.1"/>
    <property type="molecule type" value="Genomic_DNA"/>
</dbReference>
<evidence type="ECO:0000256" key="2">
    <source>
        <dbReference type="ARBA" id="ARBA00022908"/>
    </source>
</evidence>
<dbReference type="SUPFAM" id="SSF56349">
    <property type="entry name" value="DNA breaking-rejoining enzymes"/>
    <property type="match status" value="1"/>
</dbReference>
<dbReference type="GO" id="GO:0003677">
    <property type="term" value="F:DNA binding"/>
    <property type="evidence" value="ECO:0007669"/>
    <property type="project" value="UniProtKB-UniRule"/>
</dbReference>
<dbReference type="InterPro" id="IPR010998">
    <property type="entry name" value="Integrase_recombinase_N"/>
</dbReference>
<keyword evidence="2" id="KW-0229">DNA integration</keyword>
<dbReference type="PANTHER" id="PTHR30629">
    <property type="entry name" value="PROPHAGE INTEGRASE"/>
    <property type="match status" value="1"/>
</dbReference>
<dbReference type="InterPro" id="IPR002104">
    <property type="entry name" value="Integrase_catalytic"/>
</dbReference>
<dbReference type="Gene3D" id="1.10.443.10">
    <property type="entry name" value="Intergrase catalytic core"/>
    <property type="match status" value="1"/>
</dbReference>
<dbReference type="PROSITE" id="PS51900">
    <property type="entry name" value="CB"/>
    <property type="match status" value="1"/>
</dbReference>
<evidence type="ECO:0000259" key="7">
    <source>
        <dbReference type="PROSITE" id="PS51900"/>
    </source>
</evidence>
<protein>
    <submittedName>
        <fullName evidence="8">Integrase arm-type DNA-binding domain-containing protein</fullName>
    </submittedName>
</protein>
<evidence type="ECO:0000313" key="8">
    <source>
        <dbReference type="EMBL" id="NKF23070.1"/>
    </source>
</evidence>
<dbReference type="InterPro" id="IPR025166">
    <property type="entry name" value="Integrase_DNA_bind_dom"/>
</dbReference>
<evidence type="ECO:0000256" key="5">
    <source>
        <dbReference type="PROSITE-ProRule" id="PRU01248"/>
    </source>
</evidence>
<dbReference type="InterPro" id="IPR011010">
    <property type="entry name" value="DNA_brk_join_enz"/>
</dbReference>
<dbReference type="InterPro" id="IPR038488">
    <property type="entry name" value="Integrase_DNA-bd_sf"/>
</dbReference>
<dbReference type="CDD" id="cd00801">
    <property type="entry name" value="INT_P4_C"/>
    <property type="match status" value="1"/>
</dbReference>
<feature type="domain" description="Core-binding (CB)" evidence="7">
    <location>
        <begin position="97"/>
        <end position="178"/>
    </location>
</feature>
<proteinExistence type="inferred from homology"/>
<sequence>MFTDTQIRNAKPKAKPYKLPRERGLILLINPNGAKWWRFAYRFAGREQLLSFGTYPEVPLSLARERRDDARRQLAVGVNPSDARKEARRVSATATLSAFAAVVERWKADELSGGTADYQKRVMRMLERDVLPHIGQRPIADIKPRELIAVFDRIRERGVEETARRARTVVGQVFRYAIRRGIAELDPTQPLRGERRVKPVKHFAAFTDPADVARLMQAIYGYRGTIEVRAALKLSALLFQRPGEIRQMQWNELDLDAAQWRYVVSKSRRHTSHSHIVPLPAQAVEILRELQPLTGQAVSLRPDAPLYVFPSTKTRMRPMSNNAVRTALRNMGFTNDEMTAHGFRATARSLLAELGWKTDAIERQLSHKAAGPLGAAYDRAAYLDERKAMMQAWADYLDALRRRTSVVPLRAA</sequence>
<evidence type="ECO:0000256" key="4">
    <source>
        <dbReference type="ARBA" id="ARBA00023172"/>
    </source>
</evidence>
<evidence type="ECO:0000256" key="3">
    <source>
        <dbReference type="ARBA" id="ARBA00023125"/>
    </source>
</evidence>
<evidence type="ECO:0000256" key="1">
    <source>
        <dbReference type="ARBA" id="ARBA00008857"/>
    </source>
</evidence>